<feature type="transmembrane region" description="Helical" evidence="5">
    <location>
        <begin position="21"/>
        <end position="44"/>
    </location>
</feature>
<dbReference type="KEGG" id="xak:KIMC2_05720"/>
<accession>A0AAU9D8L0</accession>
<keyword evidence="4 5" id="KW-0472">Membrane</keyword>
<reference evidence="6 7" key="1">
    <citation type="journal article" date="2023" name="Microbiol. Spectr.">
        <title>Symbiosis of Carpenter Bees with Uncharacterized Lactic Acid Bacteria Showing NAD Auxotrophy.</title>
        <authorList>
            <person name="Kawasaki S."/>
            <person name="Ozawa K."/>
            <person name="Mori T."/>
            <person name="Yamamoto A."/>
            <person name="Ito M."/>
            <person name="Ohkuma M."/>
            <person name="Sakamoto M."/>
            <person name="Matsutani M."/>
        </authorList>
    </citation>
    <scope>NUCLEOTIDE SEQUENCE [LARGE SCALE GENOMIC DNA]</scope>
    <source>
        <strain evidence="6 7">KimC2</strain>
    </source>
</reference>
<protein>
    <submittedName>
        <fullName evidence="6">Membrane protein</fullName>
    </submittedName>
</protein>
<dbReference type="InterPro" id="IPR008217">
    <property type="entry name" value="Ccc1_fam"/>
</dbReference>
<dbReference type="RefSeq" id="WP_317697842.1">
    <property type="nucleotide sequence ID" value="NZ_AP026801.1"/>
</dbReference>
<proteinExistence type="predicted"/>
<dbReference type="PANTHER" id="PTHR31851">
    <property type="entry name" value="FE(2+)/MN(2+) TRANSPORTER PCL1"/>
    <property type="match status" value="1"/>
</dbReference>
<evidence type="ECO:0000256" key="5">
    <source>
        <dbReference type="SAM" id="Phobius"/>
    </source>
</evidence>
<dbReference type="AlphaFoldDB" id="A0AAU9D8L0"/>
<keyword evidence="3 5" id="KW-1133">Transmembrane helix</keyword>
<evidence type="ECO:0000256" key="1">
    <source>
        <dbReference type="ARBA" id="ARBA00004127"/>
    </source>
</evidence>
<keyword evidence="7" id="KW-1185">Reference proteome</keyword>
<dbReference type="GO" id="GO:0012505">
    <property type="term" value="C:endomembrane system"/>
    <property type="evidence" value="ECO:0007669"/>
    <property type="project" value="UniProtKB-SubCell"/>
</dbReference>
<feature type="transmembrane region" description="Helical" evidence="5">
    <location>
        <begin position="172"/>
        <end position="193"/>
    </location>
</feature>
<evidence type="ECO:0000313" key="7">
    <source>
        <dbReference type="Proteomes" id="UP001321804"/>
    </source>
</evidence>
<evidence type="ECO:0000313" key="6">
    <source>
        <dbReference type="EMBL" id="BDR56010.1"/>
    </source>
</evidence>
<feature type="transmembrane region" description="Helical" evidence="5">
    <location>
        <begin position="142"/>
        <end position="160"/>
    </location>
</feature>
<dbReference type="GO" id="GO:0005384">
    <property type="term" value="F:manganese ion transmembrane transporter activity"/>
    <property type="evidence" value="ECO:0007669"/>
    <property type="project" value="InterPro"/>
</dbReference>
<evidence type="ECO:0000256" key="2">
    <source>
        <dbReference type="ARBA" id="ARBA00022692"/>
    </source>
</evidence>
<dbReference type="Pfam" id="PF01988">
    <property type="entry name" value="VIT1"/>
    <property type="match status" value="2"/>
</dbReference>
<dbReference type="EMBL" id="AP026801">
    <property type="protein sequence ID" value="BDR56010.1"/>
    <property type="molecule type" value="Genomic_DNA"/>
</dbReference>
<comment type="subcellular location">
    <subcellularLocation>
        <location evidence="1">Endomembrane system</location>
        <topology evidence="1">Multi-pass membrane protein</topology>
    </subcellularLocation>
</comment>
<feature type="transmembrane region" description="Helical" evidence="5">
    <location>
        <begin position="112"/>
        <end position="135"/>
    </location>
</feature>
<evidence type="ECO:0000256" key="4">
    <source>
        <dbReference type="ARBA" id="ARBA00023136"/>
    </source>
</evidence>
<dbReference type="GO" id="GO:0030026">
    <property type="term" value="P:intracellular manganese ion homeostasis"/>
    <property type="evidence" value="ECO:0007669"/>
    <property type="project" value="InterPro"/>
</dbReference>
<gene>
    <name evidence="6" type="ORF">KIMC2_05720</name>
</gene>
<sequence length="194" mass="21040">MLNILKSEKRRKTHFWDHLNVLRASILGANDGIISVSGIVLGAAGANLDPKTLFISGISGMLAGACSMAGGEWMSVSTQHDLQLKEMERQQTAEECEDCPIKLQQNDLLMPFHAAATSFVSFILGSLIPLAAITLSPKPYRVLITAIAMGISLLLNAIVSTWGTEVPMWKTILRNLLIGFLTIFITYVLGVVLS</sequence>
<dbReference type="Proteomes" id="UP001321804">
    <property type="component" value="Chromosome"/>
</dbReference>
<keyword evidence="2 5" id="KW-0812">Transmembrane</keyword>
<name>A0AAU9D8L0_9LACO</name>
<evidence type="ECO:0000256" key="3">
    <source>
        <dbReference type="ARBA" id="ARBA00022989"/>
    </source>
</evidence>
<organism evidence="6 7">
    <name type="scientific">Xylocopilactobacillus apis</name>
    <dbReference type="NCBI Taxonomy" id="2932183"/>
    <lineage>
        <taxon>Bacteria</taxon>
        <taxon>Bacillati</taxon>
        <taxon>Bacillota</taxon>
        <taxon>Bacilli</taxon>
        <taxon>Lactobacillales</taxon>
        <taxon>Lactobacillaceae</taxon>
        <taxon>Xylocopilactobacillus</taxon>
    </lineage>
</organism>